<dbReference type="Pfam" id="PF26632">
    <property type="entry name" value="DUF8205"/>
    <property type="match status" value="1"/>
</dbReference>
<accession>A0A8H4VX75</accession>
<name>A0A8H4VX75_9AGAR</name>
<evidence type="ECO:0000313" key="6">
    <source>
        <dbReference type="EMBL" id="KAF4623219.1"/>
    </source>
</evidence>
<dbReference type="InterPro" id="IPR002893">
    <property type="entry name" value="Znf_MYND"/>
</dbReference>
<dbReference type="EMBL" id="JAACJL010000001">
    <property type="protein sequence ID" value="KAF4623219.1"/>
    <property type="molecule type" value="Genomic_DNA"/>
</dbReference>
<keyword evidence="1" id="KW-0479">Metal-binding</keyword>
<dbReference type="AlphaFoldDB" id="A0A8H4VX75"/>
<dbReference type="Pfam" id="PF01753">
    <property type="entry name" value="zf-MYND"/>
    <property type="match status" value="1"/>
</dbReference>
<comment type="caution">
    <text evidence="6">The sequence shown here is derived from an EMBL/GenBank/DDBJ whole genome shotgun (WGS) entry which is preliminary data.</text>
</comment>
<organism evidence="6 7">
    <name type="scientific">Agrocybe pediades</name>
    <dbReference type="NCBI Taxonomy" id="84607"/>
    <lineage>
        <taxon>Eukaryota</taxon>
        <taxon>Fungi</taxon>
        <taxon>Dikarya</taxon>
        <taxon>Basidiomycota</taxon>
        <taxon>Agaricomycotina</taxon>
        <taxon>Agaricomycetes</taxon>
        <taxon>Agaricomycetidae</taxon>
        <taxon>Agaricales</taxon>
        <taxon>Agaricineae</taxon>
        <taxon>Strophariaceae</taxon>
        <taxon>Agrocybe</taxon>
    </lineage>
</organism>
<dbReference type="PROSITE" id="PS01360">
    <property type="entry name" value="ZF_MYND_1"/>
    <property type="match status" value="1"/>
</dbReference>
<proteinExistence type="predicted"/>
<keyword evidence="2 4" id="KW-0863">Zinc-finger</keyword>
<dbReference type="SUPFAM" id="SSF144232">
    <property type="entry name" value="HIT/MYND zinc finger-like"/>
    <property type="match status" value="1"/>
</dbReference>
<dbReference type="PROSITE" id="PS50865">
    <property type="entry name" value="ZF_MYND_2"/>
    <property type="match status" value="1"/>
</dbReference>
<dbReference type="InterPro" id="IPR058518">
    <property type="entry name" value="DUF8205"/>
</dbReference>
<dbReference type="GO" id="GO:0008270">
    <property type="term" value="F:zinc ion binding"/>
    <property type="evidence" value="ECO:0007669"/>
    <property type="project" value="UniProtKB-KW"/>
</dbReference>
<keyword evidence="7" id="KW-1185">Reference proteome</keyword>
<reference evidence="6 7" key="1">
    <citation type="submission" date="2019-12" db="EMBL/GenBank/DDBJ databases">
        <authorList>
            <person name="Floudas D."/>
            <person name="Bentzer J."/>
            <person name="Ahren D."/>
            <person name="Johansson T."/>
            <person name="Persson P."/>
            <person name="Tunlid A."/>
        </authorList>
    </citation>
    <scope>NUCLEOTIDE SEQUENCE [LARGE SCALE GENOMIC DNA]</scope>
    <source>
        <strain evidence="6 7">CBS 102.39</strain>
    </source>
</reference>
<gene>
    <name evidence="6" type="ORF">D9613_001296</name>
</gene>
<dbReference type="Gene3D" id="6.10.140.2220">
    <property type="match status" value="1"/>
</dbReference>
<evidence type="ECO:0000256" key="4">
    <source>
        <dbReference type="PROSITE-ProRule" id="PRU00134"/>
    </source>
</evidence>
<evidence type="ECO:0000259" key="5">
    <source>
        <dbReference type="PROSITE" id="PS50865"/>
    </source>
</evidence>
<keyword evidence="3" id="KW-0862">Zinc</keyword>
<protein>
    <recommendedName>
        <fullName evidence="5">MYND-type domain-containing protein</fullName>
    </recommendedName>
</protein>
<sequence length="492" mass="55479">MEGCLHFNDVEVTGKLNVNALPSQLDEKATMQLKIWRKARKTAIKAGRGDNPIVLVSFEHHEHSIILGIEITPQAYLSSLGHPTPVELKLRFRPELFIPLVEEDLPLWKQIVNKINGYIRADKENKLKLTATMTENDKEYIRALGRVNGVRRDIRAAAVPVIHKFVDHPRSRPLTVRETLPIKGKHDFAGAAAPLSLSRSPNQTLFISPTSQPQFAPSMEDSAEQEIQNAQIAIRGPLNDTTQTVTRYKDNGLYYEPRSVDKMPNTECDNCLKVRGKGTSLKKCIQCGKAFYCSKECQRTAWPSHKEDCRDIAWADALLRLLMHPPLLHALRVAIIQKIGVTNAKDCWSIVLDIFLAPVNENDKIGLLTGPWSFFKEAAKMMGYPMLNQFNVFLGPTSEIQSLEDSAMATEHITLWRNSREMAVNSGRGEHPIVVLQIKYHNTSSFFGIEMKPEAYLDVCGSPPPSYLSLHLPLEQEAKVSRELPDWEMTLE</sequence>
<feature type="domain" description="MYND-type" evidence="5">
    <location>
        <begin position="268"/>
        <end position="309"/>
    </location>
</feature>
<dbReference type="Proteomes" id="UP000521872">
    <property type="component" value="Unassembled WGS sequence"/>
</dbReference>
<evidence type="ECO:0000256" key="3">
    <source>
        <dbReference type="ARBA" id="ARBA00022833"/>
    </source>
</evidence>
<evidence type="ECO:0000256" key="2">
    <source>
        <dbReference type="ARBA" id="ARBA00022771"/>
    </source>
</evidence>
<evidence type="ECO:0000313" key="7">
    <source>
        <dbReference type="Proteomes" id="UP000521872"/>
    </source>
</evidence>
<evidence type="ECO:0000256" key="1">
    <source>
        <dbReference type="ARBA" id="ARBA00022723"/>
    </source>
</evidence>